<comment type="caution">
    <text evidence="2">The sequence shown here is derived from an EMBL/GenBank/DDBJ whole genome shotgun (WGS) entry which is preliminary data.</text>
</comment>
<feature type="region of interest" description="Disordered" evidence="1">
    <location>
        <begin position="1"/>
        <end position="34"/>
    </location>
</feature>
<organism evidence="2 3">
    <name type="scientific">Phytophthora cactorum</name>
    <dbReference type="NCBI Taxonomy" id="29920"/>
    <lineage>
        <taxon>Eukaryota</taxon>
        <taxon>Sar</taxon>
        <taxon>Stramenopiles</taxon>
        <taxon>Oomycota</taxon>
        <taxon>Peronosporomycetes</taxon>
        <taxon>Peronosporales</taxon>
        <taxon>Peronosporaceae</taxon>
        <taxon>Phytophthora</taxon>
    </lineage>
</organism>
<sequence length="84" mass="8725">MSNAHASNAHPQTRRFSTSWTGRRAASRVPLAPGQDYRYRSAQMGWVETQEAPGGAAELQSASLTAVASAAAEADGAVATASSY</sequence>
<feature type="compositionally biased region" description="Polar residues" evidence="1">
    <location>
        <begin position="1"/>
        <end position="21"/>
    </location>
</feature>
<protein>
    <submittedName>
        <fullName evidence="2">Uncharacterized protein</fullName>
    </submittedName>
</protein>
<evidence type="ECO:0000313" key="2">
    <source>
        <dbReference type="EMBL" id="KAG3225541.1"/>
    </source>
</evidence>
<reference evidence="2" key="1">
    <citation type="submission" date="2018-05" db="EMBL/GenBank/DDBJ databases">
        <title>Effector identification in a new, highly contiguous assembly of the strawberry crown rot pathogen Phytophthora cactorum.</title>
        <authorList>
            <person name="Armitage A.D."/>
            <person name="Nellist C.F."/>
            <person name="Bates H."/>
            <person name="Vickerstaff R.J."/>
            <person name="Harrison R.J."/>
        </authorList>
    </citation>
    <scope>NUCLEOTIDE SEQUENCE</scope>
    <source>
        <strain evidence="2">P421</strain>
    </source>
</reference>
<dbReference type="AlphaFoldDB" id="A0A8T1IMN2"/>
<dbReference type="EMBL" id="RCMV01000081">
    <property type="protein sequence ID" value="KAG3225541.1"/>
    <property type="molecule type" value="Genomic_DNA"/>
</dbReference>
<accession>A0A8T1IMN2</accession>
<proteinExistence type="predicted"/>
<dbReference type="Proteomes" id="UP000760860">
    <property type="component" value="Unassembled WGS sequence"/>
</dbReference>
<evidence type="ECO:0000313" key="3">
    <source>
        <dbReference type="Proteomes" id="UP000760860"/>
    </source>
</evidence>
<name>A0A8T1IMN2_9STRA</name>
<gene>
    <name evidence="2" type="ORF">PC129_g3841</name>
</gene>
<evidence type="ECO:0000256" key="1">
    <source>
        <dbReference type="SAM" id="MobiDB-lite"/>
    </source>
</evidence>